<evidence type="ECO:0000313" key="3">
    <source>
        <dbReference type="RefSeq" id="XP_011633933.1"/>
    </source>
</evidence>
<keyword evidence="1" id="KW-0812">Transmembrane</keyword>
<protein>
    <submittedName>
        <fullName evidence="3">Uncharacterized protein LOC105425074</fullName>
    </submittedName>
</protein>
<dbReference type="KEGG" id="pbar:105425074"/>
<organism evidence="2 3">
    <name type="scientific">Pogonomyrmex barbatus</name>
    <name type="common">red harvester ant</name>
    <dbReference type="NCBI Taxonomy" id="144034"/>
    <lineage>
        <taxon>Eukaryota</taxon>
        <taxon>Metazoa</taxon>
        <taxon>Ecdysozoa</taxon>
        <taxon>Arthropoda</taxon>
        <taxon>Hexapoda</taxon>
        <taxon>Insecta</taxon>
        <taxon>Pterygota</taxon>
        <taxon>Neoptera</taxon>
        <taxon>Endopterygota</taxon>
        <taxon>Hymenoptera</taxon>
        <taxon>Apocrita</taxon>
        <taxon>Aculeata</taxon>
        <taxon>Formicoidea</taxon>
        <taxon>Formicidae</taxon>
        <taxon>Myrmicinae</taxon>
        <taxon>Pogonomyrmex</taxon>
    </lineage>
</organism>
<dbReference type="RefSeq" id="XP_011633933.1">
    <property type="nucleotide sequence ID" value="XM_011635631.2"/>
</dbReference>
<feature type="transmembrane region" description="Helical" evidence="1">
    <location>
        <begin position="115"/>
        <end position="133"/>
    </location>
</feature>
<keyword evidence="1" id="KW-1133">Transmembrane helix</keyword>
<accession>A0A6I9W256</accession>
<reference evidence="3" key="1">
    <citation type="submission" date="2025-08" db="UniProtKB">
        <authorList>
            <consortium name="RefSeq"/>
        </authorList>
    </citation>
    <scope>IDENTIFICATION</scope>
</reference>
<dbReference type="GeneID" id="105425074"/>
<gene>
    <name evidence="3" type="primary">LOC105425074</name>
</gene>
<feature type="transmembrane region" description="Helical" evidence="1">
    <location>
        <begin position="33"/>
        <end position="55"/>
    </location>
</feature>
<proteinExistence type="predicted"/>
<sequence length="135" mass="15379">MMNDVAALFLRHYFIADALRCCYIKRNVKNLLLMVRAILVTLFIRITAFGTYMIYLERRKHYLFVARKPSEMLQEKDGCNHRTPRGDGKVQGNVISEVNGSLSCLRPPLRPGPPSGGIIFFVILVTCISFLTYPP</sequence>
<name>A0A6I9W256_9HYME</name>
<keyword evidence="2" id="KW-1185">Reference proteome</keyword>
<keyword evidence="1" id="KW-0472">Membrane</keyword>
<dbReference type="Proteomes" id="UP000504615">
    <property type="component" value="Unplaced"/>
</dbReference>
<evidence type="ECO:0000256" key="1">
    <source>
        <dbReference type="SAM" id="Phobius"/>
    </source>
</evidence>
<dbReference type="AlphaFoldDB" id="A0A6I9W256"/>
<evidence type="ECO:0000313" key="2">
    <source>
        <dbReference type="Proteomes" id="UP000504615"/>
    </source>
</evidence>